<organism evidence="2">
    <name type="scientific">Ixodes ricinus</name>
    <name type="common">Common tick</name>
    <name type="synonym">Acarus ricinus</name>
    <dbReference type="NCBI Taxonomy" id="34613"/>
    <lineage>
        <taxon>Eukaryota</taxon>
        <taxon>Metazoa</taxon>
        <taxon>Ecdysozoa</taxon>
        <taxon>Arthropoda</taxon>
        <taxon>Chelicerata</taxon>
        <taxon>Arachnida</taxon>
        <taxon>Acari</taxon>
        <taxon>Parasitiformes</taxon>
        <taxon>Ixodida</taxon>
        <taxon>Ixodoidea</taxon>
        <taxon>Ixodidae</taxon>
        <taxon>Ixodinae</taxon>
        <taxon>Ixodes</taxon>
    </lineage>
</organism>
<reference evidence="2" key="1">
    <citation type="submission" date="2012-12" db="EMBL/GenBank/DDBJ databases">
        <title>Identification and characterization of a phenylalanine ammonia-lyase gene family in Isatis indigotica Fort.</title>
        <authorList>
            <person name="Liu Q."/>
            <person name="Chen J."/>
            <person name="Zhou X."/>
            <person name="Di P."/>
            <person name="Xiao Y."/>
            <person name="Xuan H."/>
            <person name="Zhang L."/>
            <person name="Chen W."/>
        </authorList>
    </citation>
    <scope>NUCLEOTIDE SEQUENCE</scope>
    <source>
        <tissue evidence="2">Salivary gland</tissue>
    </source>
</reference>
<name>A0A0K8R2P6_IXORI</name>
<keyword evidence="1" id="KW-0732">Signal</keyword>
<sequence>MQTVLVMVSMFWGCLCCALSGNVKDALCFYKSCSRTWHDKVWQYASVNFNRLLYASVEYHPTCGGTSHQYTTSVSHLLTVYNLLETSKLCINYA</sequence>
<dbReference type="EMBL" id="GADI01008498">
    <property type="protein sequence ID" value="JAA65310.1"/>
    <property type="molecule type" value="mRNA"/>
</dbReference>
<evidence type="ECO:0000313" key="2">
    <source>
        <dbReference type="EMBL" id="JAA65310.1"/>
    </source>
</evidence>
<dbReference type="AlphaFoldDB" id="A0A0K8R2P6"/>
<proteinExistence type="evidence at transcript level"/>
<feature type="signal peptide" evidence="1">
    <location>
        <begin position="1"/>
        <end position="16"/>
    </location>
</feature>
<accession>A0A0K8R2P6</accession>
<evidence type="ECO:0008006" key="3">
    <source>
        <dbReference type="Google" id="ProtNLM"/>
    </source>
</evidence>
<feature type="chain" id="PRO_5005515704" description="Secreted protein" evidence="1">
    <location>
        <begin position="17"/>
        <end position="94"/>
    </location>
</feature>
<evidence type="ECO:0000256" key="1">
    <source>
        <dbReference type="SAM" id="SignalP"/>
    </source>
</evidence>
<protein>
    <recommendedName>
        <fullName evidence="3">Secreted protein</fullName>
    </recommendedName>
</protein>